<dbReference type="Proteomes" id="UP001054945">
    <property type="component" value="Unassembled WGS sequence"/>
</dbReference>
<evidence type="ECO:0000313" key="2">
    <source>
        <dbReference type="Proteomes" id="UP001054945"/>
    </source>
</evidence>
<dbReference type="EMBL" id="BPLR01003921">
    <property type="protein sequence ID" value="GIX90234.1"/>
    <property type="molecule type" value="Genomic_DNA"/>
</dbReference>
<dbReference type="AlphaFoldDB" id="A0AAV4NZL5"/>
<comment type="caution">
    <text evidence="1">The sequence shown here is derived from an EMBL/GenBank/DDBJ whole genome shotgun (WGS) entry which is preliminary data.</text>
</comment>
<reference evidence="1 2" key="1">
    <citation type="submission" date="2021-06" db="EMBL/GenBank/DDBJ databases">
        <title>Caerostris extrusa draft genome.</title>
        <authorList>
            <person name="Kono N."/>
            <person name="Arakawa K."/>
        </authorList>
    </citation>
    <scope>NUCLEOTIDE SEQUENCE [LARGE SCALE GENOMIC DNA]</scope>
</reference>
<proteinExistence type="predicted"/>
<name>A0AAV4NZL5_CAEEX</name>
<protein>
    <submittedName>
        <fullName evidence="1">Uncharacterized protein</fullName>
    </submittedName>
</protein>
<keyword evidence="2" id="KW-1185">Reference proteome</keyword>
<gene>
    <name evidence="1" type="ORF">CEXT_524581</name>
</gene>
<evidence type="ECO:0000313" key="1">
    <source>
        <dbReference type="EMBL" id="GIX90234.1"/>
    </source>
</evidence>
<organism evidence="1 2">
    <name type="scientific">Caerostris extrusa</name>
    <name type="common">Bark spider</name>
    <name type="synonym">Caerostris bankana</name>
    <dbReference type="NCBI Taxonomy" id="172846"/>
    <lineage>
        <taxon>Eukaryota</taxon>
        <taxon>Metazoa</taxon>
        <taxon>Ecdysozoa</taxon>
        <taxon>Arthropoda</taxon>
        <taxon>Chelicerata</taxon>
        <taxon>Arachnida</taxon>
        <taxon>Araneae</taxon>
        <taxon>Araneomorphae</taxon>
        <taxon>Entelegynae</taxon>
        <taxon>Araneoidea</taxon>
        <taxon>Araneidae</taxon>
        <taxon>Caerostris</taxon>
    </lineage>
</organism>
<sequence length="72" mass="8116">MDPDEIAVAAKIDEGAKCHYAEMDFHACCIWSVKLITVHDVWDDLPSDNFPCMLWKKGHFFSSHLASFSSAV</sequence>
<accession>A0AAV4NZL5</accession>